<keyword evidence="5 9" id="KW-0067">ATP-binding</keyword>
<comment type="subcellular location">
    <subcellularLocation>
        <location evidence="9">Cytoplasm</location>
    </subcellularLocation>
</comment>
<evidence type="ECO:0000256" key="3">
    <source>
        <dbReference type="ARBA" id="ARBA00022598"/>
    </source>
</evidence>
<dbReference type="NCBIfam" id="TIGR00442">
    <property type="entry name" value="hisS"/>
    <property type="match status" value="1"/>
</dbReference>
<dbReference type="AlphaFoldDB" id="A0A445N185"/>
<keyword evidence="7 9" id="KW-0030">Aminoacyl-tRNA synthetase</keyword>
<evidence type="ECO:0000256" key="10">
    <source>
        <dbReference type="PIRSR" id="PIRSR001549-1"/>
    </source>
</evidence>
<dbReference type="InterPro" id="IPR006195">
    <property type="entry name" value="aa-tRNA-synth_II"/>
</dbReference>
<dbReference type="PANTHER" id="PTHR43707:SF1">
    <property type="entry name" value="HISTIDINE--TRNA LIGASE, MITOCHONDRIAL-RELATED"/>
    <property type="match status" value="1"/>
</dbReference>
<dbReference type="Pfam" id="PF03129">
    <property type="entry name" value="HGTP_anticodon"/>
    <property type="match status" value="1"/>
</dbReference>
<dbReference type="GO" id="GO:0004821">
    <property type="term" value="F:histidine-tRNA ligase activity"/>
    <property type="evidence" value="ECO:0007669"/>
    <property type="project" value="UniProtKB-UniRule"/>
</dbReference>
<dbReference type="InterPro" id="IPR004516">
    <property type="entry name" value="HisRS/HisZ"/>
</dbReference>
<proteinExistence type="inferred from homology"/>
<comment type="subunit">
    <text evidence="2 9">Homodimer.</text>
</comment>
<feature type="binding site" evidence="10">
    <location>
        <position position="257"/>
    </location>
    <ligand>
        <name>L-histidine</name>
        <dbReference type="ChEBI" id="CHEBI:57595"/>
    </ligand>
</feature>
<keyword evidence="9" id="KW-0963">Cytoplasm</keyword>
<dbReference type="PANTHER" id="PTHR43707">
    <property type="entry name" value="HISTIDYL-TRNA SYNTHETASE"/>
    <property type="match status" value="1"/>
</dbReference>
<keyword evidence="3 9" id="KW-0436">Ligase</keyword>
<evidence type="ECO:0000256" key="6">
    <source>
        <dbReference type="ARBA" id="ARBA00022917"/>
    </source>
</evidence>
<dbReference type="InterPro" id="IPR004154">
    <property type="entry name" value="Anticodon-bd"/>
</dbReference>
<dbReference type="GO" id="GO:0006427">
    <property type="term" value="P:histidyl-tRNA aminoacylation"/>
    <property type="evidence" value="ECO:0007669"/>
    <property type="project" value="UniProtKB-UniRule"/>
</dbReference>
<comment type="similarity">
    <text evidence="1 9">Belongs to the class-II aminoacyl-tRNA synthetase family.</text>
</comment>
<dbReference type="InterPro" id="IPR045864">
    <property type="entry name" value="aa-tRNA-synth_II/BPL/LPL"/>
</dbReference>
<dbReference type="EC" id="6.1.1.21" evidence="9"/>
<dbReference type="GO" id="GO:0005524">
    <property type="term" value="F:ATP binding"/>
    <property type="evidence" value="ECO:0007669"/>
    <property type="project" value="UniProtKB-UniRule"/>
</dbReference>
<accession>A0A445N185</accession>
<dbReference type="InterPro" id="IPR041715">
    <property type="entry name" value="HisRS-like_core"/>
</dbReference>
<dbReference type="InterPro" id="IPR033656">
    <property type="entry name" value="HisRS_anticodon"/>
</dbReference>
<feature type="binding site" evidence="10">
    <location>
        <position position="126"/>
    </location>
    <ligand>
        <name>L-histidine</name>
        <dbReference type="ChEBI" id="CHEBI:57595"/>
    </ligand>
</feature>
<evidence type="ECO:0000313" key="12">
    <source>
        <dbReference type="EMBL" id="SPD75392.1"/>
    </source>
</evidence>
<evidence type="ECO:0000256" key="7">
    <source>
        <dbReference type="ARBA" id="ARBA00023146"/>
    </source>
</evidence>
<comment type="catalytic activity">
    <reaction evidence="8 9">
        <text>tRNA(His) + L-histidine + ATP = L-histidyl-tRNA(His) + AMP + diphosphate + H(+)</text>
        <dbReference type="Rhea" id="RHEA:17313"/>
        <dbReference type="Rhea" id="RHEA-COMP:9665"/>
        <dbReference type="Rhea" id="RHEA-COMP:9689"/>
        <dbReference type="ChEBI" id="CHEBI:15378"/>
        <dbReference type="ChEBI" id="CHEBI:30616"/>
        <dbReference type="ChEBI" id="CHEBI:33019"/>
        <dbReference type="ChEBI" id="CHEBI:57595"/>
        <dbReference type="ChEBI" id="CHEBI:78442"/>
        <dbReference type="ChEBI" id="CHEBI:78527"/>
        <dbReference type="ChEBI" id="CHEBI:456215"/>
        <dbReference type="EC" id="6.1.1.21"/>
    </reaction>
</comment>
<keyword evidence="4 9" id="KW-0547">Nucleotide-binding</keyword>
<dbReference type="SUPFAM" id="SSF55681">
    <property type="entry name" value="Class II aaRS and biotin synthetases"/>
    <property type="match status" value="1"/>
</dbReference>
<sequence length="421" mass="47106">MELTAIKGFKDILPDEVGHWQRLESIARSLLGSYGFQEIKTPVMEYMELFSRGIGQETDIVSKEMYTLHDSRGRGMTLRPEATASVVRAYVQHRLDQKGPIQKLFSIGPMFRHERPQKGRFRQFHQINAEMFGDAGPKSDADIIVMAVHLFEMIGISDLTLNLNSLGCPECRPRFREELSCYLKDLSGSLCPDCQRRAVTNPLRVFDCKVESCGNAVINAPSVVEFLCGACVDHFESLKEYLGDAGVEFTLNHRLVRGLDYYNRTTFEIQTNRLGAQNAVAGGGRYDGLVRLLSGPDQPAIGFAVGMERVIALLEEGGRSETKTPGLFIAGMGDEAERLCFKWAAELRRSGIWVEMDYAQRGLKSQMKKAGRIGARKVLIIGGDELARGKALLKDMDAKEQHEIEINNIIEILKKVLNKND</sequence>
<gene>
    <name evidence="9 12" type="primary">hisS</name>
    <name evidence="12" type="ORF">PITCH_A570005</name>
</gene>
<feature type="binding site" evidence="10">
    <location>
        <position position="112"/>
    </location>
    <ligand>
        <name>L-histidine</name>
        <dbReference type="ChEBI" id="CHEBI:57595"/>
    </ligand>
</feature>
<dbReference type="InterPro" id="IPR015807">
    <property type="entry name" value="His-tRNA-ligase"/>
</dbReference>
<dbReference type="SUPFAM" id="SSF52954">
    <property type="entry name" value="Class II aaRS ABD-related"/>
    <property type="match status" value="1"/>
</dbReference>
<name>A0A445N185_9BACT</name>
<evidence type="ECO:0000256" key="9">
    <source>
        <dbReference type="HAMAP-Rule" id="MF_00127"/>
    </source>
</evidence>
<evidence type="ECO:0000256" key="5">
    <source>
        <dbReference type="ARBA" id="ARBA00022840"/>
    </source>
</evidence>
<dbReference type="Pfam" id="PF13393">
    <property type="entry name" value="tRNA-synt_His"/>
    <property type="match status" value="2"/>
</dbReference>
<feature type="binding site" evidence="10">
    <location>
        <begin position="81"/>
        <end position="83"/>
    </location>
    <ligand>
        <name>L-histidine</name>
        <dbReference type="ChEBI" id="CHEBI:57595"/>
    </ligand>
</feature>
<feature type="binding site" evidence="10">
    <location>
        <begin position="261"/>
        <end position="262"/>
    </location>
    <ligand>
        <name>L-histidine</name>
        <dbReference type="ChEBI" id="CHEBI:57595"/>
    </ligand>
</feature>
<evidence type="ECO:0000256" key="1">
    <source>
        <dbReference type="ARBA" id="ARBA00008226"/>
    </source>
</evidence>
<dbReference type="Gene3D" id="3.40.50.800">
    <property type="entry name" value="Anticodon-binding domain"/>
    <property type="match status" value="1"/>
</dbReference>
<protein>
    <recommendedName>
        <fullName evidence="9">Histidine--tRNA ligase</fullName>
        <ecNumber evidence="9">6.1.1.21</ecNumber>
    </recommendedName>
    <alternativeName>
        <fullName evidence="9">Histidyl-tRNA synthetase</fullName>
        <shortName evidence="9">HisRS</shortName>
    </alternativeName>
</protein>
<evidence type="ECO:0000256" key="8">
    <source>
        <dbReference type="ARBA" id="ARBA00047639"/>
    </source>
</evidence>
<dbReference type="EMBL" id="OJIN01000200">
    <property type="protein sequence ID" value="SPD75392.1"/>
    <property type="molecule type" value="Genomic_DNA"/>
</dbReference>
<dbReference type="Gene3D" id="3.30.930.10">
    <property type="entry name" value="Bira Bifunctional Protein, Domain 2"/>
    <property type="match status" value="1"/>
</dbReference>
<reference evidence="12" key="1">
    <citation type="submission" date="2018-01" db="EMBL/GenBank/DDBJ databases">
        <authorList>
            <person name="Regsiter A."/>
            <person name="William W."/>
        </authorList>
    </citation>
    <scope>NUCLEOTIDE SEQUENCE</scope>
    <source>
        <strain evidence="12">TRIP AH-1</strain>
    </source>
</reference>
<organism evidence="12">
    <name type="scientific">uncultured Desulfobacterium sp</name>
    <dbReference type="NCBI Taxonomy" id="201089"/>
    <lineage>
        <taxon>Bacteria</taxon>
        <taxon>Pseudomonadati</taxon>
        <taxon>Thermodesulfobacteriota</taxon>
        <taxon>Desulfobacteria</taxon>
        <taxon>Desulfobacterales</taxon>
        <taxon>Desulfobacteriaceae</taxon>
        <taxon>Desulfobacterium</taxon>
        <taxon>environmental samples</taxon>
    </lineage>
</organism>
<dbReference type="CDD" id="cd00859">
    <property type="entry name" value="HisRS_anticodon"/>
    <property type="match status" value="1"/>
</dbReference>
<dbReference type="CDD" id="cd00773">
    <property type="entry name" value="HisRS-like_core"/>
    <property type="match status" value="1"/>
</dbReference>
<feature type="domain" description="Aminoacyl-transfer RNA synthetases class-II family profile" evidence="11">
    <location>
        <begin position="1"/>
        <end position="325"/>
    </location>
</feature>
<dbReference type="HAMAP" id="MF_00127">
    <property type="entry name" value="His_tRNA_synth"/>
    <property type="match status" value="1"/>
</dbReference>
<evidence type="ECO:0000256" key="2">
    <source>
        <dbReference type="ARBA" id="ARBA00011738"/>
    </source>
</evidence>
<dbReference type="PROSITE" id="PS50862">
    <property type="entry name" value="AA_TRNA_LIGASE_II"/>
    <property type="match status" value="1"/>
</dbReference>
<evidence type="ECO:0000259" key="11">
    <source>
        <dbReference type="PROSITE" id="PS50862"/>
    </source>
</evidence>
<dbReference type="InterPro" id="IPR036621">
    <property type="entry name" value="Anticodon-bd_dom_sf"/>
</dbReference>
<dbReference type="PIRSF" id="PIRSF001549">
    <property type="entry name" value="His-tRNA_synth"/>
    <property type="match status" value="1"/>
</dbReference>
<dbReference type="GO" id="GO:0005737">
    <property type="term" value="C:cytoplasm"/>
    <property type="evidence" value="ECO:0007669"/>
    <property type="project" value="UniProtKB-SubCell"/>
</dbReference>
<evidence type="ECO:0000256" key="4">
    <source>
        <dbReference type="ARBA" id="ARBA00022741"/>
    </source>
</evidence>
<keyword evidence="6 9" id="KW-0648">Protein biosynthesis</keyword>
<feature type="binding site" evidence="10">
    <location>
        <position position="130"/>
    </location>
    <ligand>
        <name>L-histidine</name>
        <dbReference type="ChEBI" id="CHEBI:57595"/>
    </ligand>
</feature>